<proteinExistence type="predicted"/>
<dbReference type="AlphaFoldDB" id="A0ABD5LVI0"/>
<reference evidence="2" key="1">
    <citation type="submission" date="2021-05" db="EMBL/GenBank/DDBJ databases">
        <title>First report of NDM-5 and VEB-6 producing Proteus mirabilis isolated from blood of a sepsis patient in Kolkata, India.</title>
        <authorList>
            <person name="Halder G."/>
            <person name="Chaudhuri B."/>
            <person name="Dutta S."/>
        </authorList>
    </citation>
    <scope>NUCLEOTIDE SEQUENCE [LARGE SCALE GENOMIC DNA]</scope>
    <source>
        <strain evidence="2">7049</strain>
    </source>
</reference>
<protein>
    <submittedName>
        <fullName evidence="2">MBL fold metallo-hydrolase</fullName>
    </submittedName>
</protein>
<organism evidence="2">
    <name type="scientific">Proteus mirabilis</name>
    <dbReference type="NCBI Taxonomy" id="584"/>
    <lineage>
        <taxon>Bacteria</taxon>
        <taxon>Pseudomonadati</taxon>
        <taxon>Pseudomonadota</taxon>
        <taxon>Gammaproteobacteria</taxon>
        <taxon>Enterobacterales</taxon>
        <taxon>Morganellaceae</taxon>
        <taxon>Proteus</taxon>
    </lineage>
</organism>
<name>A0ABD5LVI0_PROMI</name>
<gene>
    <name evidence="2" type="ORF">I3679_010315</name>
</gene>
<comment type="caution">
    <text evidence="2">The sequence shown here is derived from an EMBL/GenBank/DDBJ whole genome shotgun (WGS) entry which is preliminary data.</text>
</comment>
<feature type="domain" description="Metallo-beta-lactamase" evidence="1">
    <location>
        <begin position="18"/>
        <end position="73"/>
    </location>
</feature>
<evidence type="ECO:0000313" key="2">
    <source>
        <dbReference type="EMBL" id="MEY2344344.1"/>
    </source>
</evidence>
<dbReference type="InterPro" id="IPR036866">
    <property type="entry name" value="RibonucZ/Hydroxyglut_hydro"/>
</dbReference>
<dbReference type="Gene3D" id="3.60.15.10">
    <property type="entry name" value="Ribonuclease Z/Hydroxyacylglutathione hydrolase-like"/>
    <property type="match status" value="1"/>
</dbReference>
<dbReference type="Pfam" id="PF00753">
    <property type="entry name" value="Lactamase_B"/>
    <property type="match status" value="1"/>
</dbReference>
<dbReference type="SUPFAM" id="SSF56281">
    <property type="entry name" value="Metallo-hydrolase/oxidoreductase"/>
    <property type="match status" value="1"/>
</dbReference>
<dbReference type="InterPro" id="IPR001279">
    <property type="entry name" value="Metallo-B-lactamas"/>
</dbReference>
<sequence>MISRIFFPIGQGAFYAERHNNFNIVYDCGNWKQTKLSRKIVSQSFNKNESIKILFISHLDWDHISLLETLKNTVSSIDYVILPLLHDEQKYY</sequence>
<accession>A0ABD5LVI0</accession>
<dbReference type="EMBL" id="JADQCH020000001">
    <property type="protein sequence ID" value="MEY2344344.1"/>
    <property type="molecule type" value="Genomic_DNA"/>
</dbReference>
<evidence type="ECO:0000259" key="1">
    <source>
        <dbReference type="Pfam" id="PF00753"/>
    </source>
</evidence>